<dbReference type="AlphaFoldDB" id="A0A0E2BKT5"/>
<gene>
    <name evidence="1" type="ORF">LEP1GSC179_0267</name>
</gene>
<evidence type="ECO:0008006" key="3">
    <source>
        <dbReference type="Google" id="ProtNLM"/>
    </source>
</evidence>
<accession>A0A0E2BKT5</accession>
<name>A0A0E2BKT5_9LEPT</name>
<organism evidence="1 2">
    <name type="scientific">Leptospira santarosai str. MOR084</name>
    <dbReference type="NCBI Taxonomy" id="1049984"/>
    <lineage>
        <taxon>Bacteria</taxon>
        <taxon>Pseudomonadati</taxon>
        <taxon>Spirochaetota</taxon>
        <taxon>Spirochaetia</taxon>
        <taxon>Leptospirales</taxon>
        <taxon>Leptospiraceae</taxon>
        <taxon>Leptospira</taxon>
    </lineage>
</organism>
<proteinExistence type="predicted"/>
<dbReference type="EMBL" id="AHON02000001">
    <property type="protein sequence ID" value="EKO35825.1"/>
    <property type="molecule type" value="Genomic_DNA"/>
</dbReference>
<keyword evidence="2" id="KW-1185">Reference proteome</keyword>
<evidence type="ECO:0000313" key="2">
    <source>
        <dbReference type="Proteomes" id="UP000006329"/>
    </source>
</evidence>
<comment type="caution">
    <text evidence="1">The sequence shown here is derived from an EMBL/GenBank/DDBJ whole genome shotgun (WGS) entry which is preliminary data.</text>
</comment>
<sequence>MKRKVYVGMDVHKETIPMACLTSNSKALVKEPSTAAWKQKRIRAKHMAF</sequence>
<dbReference type="Proteomes" id="UP000006329">
    <property type="component" value="Unassembled WGS sequence"/>
</dbReference>
<reference evidence="1" key="1">
    <citation type="submission" date="2012-10" db="EMBL/GenBank/DDBJ databases">
        <authorList>
            <person name="Harkins D.M."/>
            <person name="Durkin A.S."/>
            <person name="Brinkac L.M."/>
            <person name="Haft D.H."/>
            <person name="Selengut J.D."/>
            <person name="Sanka R."/>
            <person name="DePew J."/>
            <person name="Purushe J."/>
            <person name="Matthias M.A."/>
            <person name="Vinetz J.M."/>
            <person name="Sutton G.G."/>
            <person name="Nierman W.C."/>
            <person name="Fouts D.E."/>
        </authorList>
    </citation>
    <scope>NUCLEOTIDE SEQUENCE [LARGE SCALE GENOMIC DNA]</scope>
    <source>
        <strain evidence="1">MOR084</strain>
    </source>
</reference>
<protein>
    <recommendedName>
        <fullName evidence="3">Transposase domain protein</fullName>
    </recommendedName>
</protein>
<evidence type="ECO:0000313" key="1">
    <source>
        <dbReference type="EMBL" id="EKO35825.1"/>
    </source>
</evidence>